<keyword evidence="5" id="KW-1185">Reference proteome</keyword>
<evidence type="ECO:0000256" key="1">
    <source>
        <dbReference type="ARBA" id="ARBA00022737"/>
    </source>
</evidence>
<dbReference type="InterPro" id="IPR050498">
    <property type="entry name" value="Ycf3"/>
</dbReference>
<dbReference type="PANTHER" id="PTHR44858">
    <property type="entry name" value="TETRATRICOPEPTIDE REPEAT PROTEIN 6"/>
    <property type="match status" value="1"/>
</dbReference>
<protein>
    <submittedName>
        <fullName evidence="4">Tetratricopeptide repeat-containing protein</fullName>
    </submittedName>
</protein>
<dbReference type="Pfam" id="PF00515">
    <property type="entry name" value="TPR_1"/>
    <property type="match status" value="1"/>
</dbReference>
<feature type="repeat" description="TPR" evidence="3">
    <location>
        <begin position="60"/>
        <end position="93"/>
    </location>
</feature>
<name>A0A1H7B7B8_9BACT</name>
<dbReference type="Pfam" id="PF14559">
    <property type="entry name" value="TPR_19"/>
    <property type="match status" value="1"/>
</dbReference>
<reference evidence="5" key="1">
    <citation type="submission" date="2016-10" db="EMBL/GenBank/DDBJ databases">
        <authorList>
            <person name="Varghese N."/>
            <person name="Submissions S."/>
        </authorList>
    </citation>
    <scope>NUCLEOTIDE SEQUENCE [LARGE SCALE GENOMIC DNA]</scope>
    <source>
        <strain evidence="5">IBRC-M 10761</strain>
    </source>
</reference>
<dbReference type="InterPro" id="IPR011990">
    <property type="entry name" value="TPR-like_helical_dom_sf"/>
</dbReference>
<dbReference type="InterPro" id="IPR019734">
    <property type="entry name" value="TPR_rpt"/>
</dbReference>
<organism evidence="4 5">
    <name type="scientific">Cyclobacterium xiamenense</name>
    <dbReference type="NCBI Taxonomy" id="1297121"/>
    <lineage>
        <taxon>Bacteria</taxon>
        <taxon>Pseudomonadati</taxon>
        <taxon>Bacteroidota</taxon>
        <taxon>Cytophagia</taxon>
        <taxon>Cytophagales</taxon>
        <taxon>Cyclobacteriaceae</taxon>
        <taxon>Cyclobacterium</taxon>
    </lineage>
</organism>
<dbReference type="SMART" id="SM00028">
    <property type="entry name" value="TPR"/>
    <property type="match status" value="7"/>
</dbReference>
<feature type="repeat" description="TPR" evidence="3">
    <location>
        <begin position="196"/>
        <end position="229"/>
    </location>
</feature>
<dbReference type="EMBL" id="FNZH01000010">
    <property type="protein sequence ID" value="SEJ73599.1"/>
    <property type="molecule type" value="Genomic_DNA"/>
</dbReference>
<evidence type="ECO:0000313" key="4">
    <source>
        <dbReference type="EMBL" id="SEJ73599.1"/>
    </source>
</evidence>
<dbReference type="Proteomes" id="UP000199403">
    <property type="component" value="Unassembled WGS sequence"/>
</dbReference>
<evidence type="ECO:0000313" key="5">
    <source>
        <dbReference type="Proteomes" id="UP000199403"/>
    </source>
</evidence>
<dbReference type="PROSITE" id="PS50005">
    <property type="entry name" value="TPR"/>
    <property type="match status" value="4"/>
</dbReference>
<dbReference type="RefSeq" id="WP_143057717.1">
    <property type="nucleotide sequence ID" value="NZ_FNZH01000010.1"/>
</dbReference>
<dbReference type="Pfam" id="PF13432">
    <property type="entry name" value="TPR_16"/>
    <property type="match status" value="1"/>
</dbReference>
<evidence type="ECO:0000256" key="2">
    <source>
        <dbReference type="ARBA" id="ARBA00022803"/>
    </source>
</evidence>
<feature type="repeat" description="TPR" evidence="3">
    <location>
        <begin position="128"/>
        <end position="161"/>
    </location>
</feature>
<keyword evidence="2 3" id="KW-0802">TPR repeat</keyword>
<gene>
    <name evidence="4" type="ORF">SAMN05192553_11060</name>
</gene>
<dbReference type="OrthoDB" id="1523318at2"/>
<sequence length="308" mass="35102">MNVNWPFFLAVVTMLSLSCASEADKKGRFLLKGNNEMAEGNIKGAISYYDEALAIDPFFKEAYYNRGLAKHGQLRYAEAIADFDKAIELDETYRDAQLQRVMAYLDFGENYKALESSNALVAQNKADAQAHFVSGLSLTALKRYQEAKQAFEQARVLNPENVELYINLATVNYHLGEWDKATEDLTRAKGLDPGHSMIYNLQSLIHFEQGAYQKALDSVEEAISLEKDQAFYYNNRGLYRLYLGDLEEGLKDINFSLKQNSRNLYALRNKGIYYYKKGEMELAERFLGEVSEKDPSMPLVEEYLPSGE</sequence>
<dbReference type="SUPFAM" id="SSF48452">
    <property type="entry name" value="TPR-like"/>
    <property type="match status" value="2"/>
</dbReference>
<proteinExistence type="predicted"/>
<dbReference type="AlphaFoldDB" id="A0A1H7B7B8"/>
<keyword evidence="1" id="KW-0677">Repeat</keyword>
<dbReference type="PANTHER" id="PTHR44858:SF1">
    <property type="entry name" value="UDP-N-ACETYLGLUCOSAMINE--PEPTIDE N-ACETYLGLUCOSAMINYLTRANSFERASE SPINDLY-RELATED"/>
    <property type="match status" value="1"/>
</dbReference>
<evidence type="ECO:0000256" key="3">
    <source>
        <dbReference type="PROSITE-ProRule" id="PRU00339"/>
    </source>
</evidence>
<accession>A0A1H7B7B8</accession>
<dbReference type="STRING" id="1416801.SAMN05192553_11060"/>
<feature type="repeat" description="TPR" evidence="3">
    <location>
        <begin position="162"/>
        <end position="195"/>
    </location>
</feature>
<dbReference type="Gene3D" id="1.25.40.10">
    <property type="entry name" value="Tetratricopeptide repeat domain"/>
    <property type="match status" value="3"/>
</dbReference>